<keyword evidence="1" id="KW-0808">Transferase</keyword>
<protein>
    <submittedName>
        <fullName evidence="1">Probable RNA-directed DNA polymerase from transposon X-element</fullName>
    </submittedName>
</protein>
<keyword evidence="1" id="KW-0548">Nucleotidyltransferase</keyword>
<evidence type="ECO:0000313" key="1">
    <source>
        <dbReference type="EMBL" id="GBP10094.1"/>
    </source>
</evidence>
<keyword evidence="2" id="KW-1185">Reference proteome</keyword>
<gene>
    <name evidence="1" type="ORF">EVAR_59541_1</name>
</gene>
<evidence type="ECO:0000313" key="2">
    <source>
        <dbReference type="Proteomes" id="UP000299102"/>
    </source>
</evidence>
<dbReference type="GO" id="GO:0003964">
    <property type="term" value="F:RNA-directed DNA polymerase activity"/>
    <property type="evidence" value="ECO:0007669"/>
    <property type="project" value="UniProtKB-KW"/>
</dbReference>
<keyword evidence="1" id="KW-0695">RNA-directed DNA polymerase</keyword>
<dbReference type="EMBL" id="BGZK01004640">
    <property type="protein sequence ID" value="GBP10094.1"/>
    <property type="molecule type" value="Genomic_DNA"/>
</dbReference>
<comment type="caution">
    <text evidence="1">The sequence shown here is derived from an EMBL/GenBank/DDBJ whole genome shotgun (WGS) entry which is preliminary data.</text>
</comment>
<accession>A0A4C1T7I2</accession>
<dbReference type="AlphaFoldDB" id="A0A4C1T7I2"/>
<proteinExistence type="predicted"/>
<sequence>MVTLAEDLHFNIITPLTPTYYPNDVNLRPDILDIALMKGVTLKLSYIEPLQCLNSDHRPVLMRLGSLIGDCPPTVKTITNWQKVSIALEKIDTVILNSIPNDIVSTDDIDNAIGALTNHIRTVVDDSSRIVPANSDRKELPRDVRELIRAKNAALRLASKYPHVRIGPMRVLSNVK</sequence>
<reference evidence="1 2" key="1">
    <citation type="journal article" date="2019" name="Commun. Biol.">
        <title>The bagworm genome reveals a unique fibroin gene that provides high tensile strength.</title>
        <authorList>
            <person name="Kono N."/>
            <person name="Nakamura H."/>
            <person name="Ohtoshi R."/>
            <person name="Tomita M."/>
            <person name="Numata K."/>
            <person name="Arakawa K."/>
        </authorList>
    </citation>
    <scope>NUCLEOTIDE SEQUENCE [LARGE SCALE GENOMIC DNA]</scope>
</reference>
<dbReference type="Proteomes" id="UP000299102">
    <property type="component" value="Unassembled WGS sequence"/>
</dbReference>
<organism evidence="1 2">
    <name type="scientific">Eumeta variegata</name>
    <name type="common">Bagworm moth</name>
    <name type="synonym">Eumeta japonica</name>
    <dbReference type="NCBI Taxonomy" id="151549"/>
    <lineage>
        <taxon>Eukaryota</taxon>
        <taxon>Metazoa</taxon>
        <taxon>Ecdysozoa</taxon>
        <taxon>Arthropoda</taxon>
        <taxon>Hexapoda</taxon>
        <taxon>Insecta</taxon>
        <taxon>Pterygota</taxon>
        <taxon>Neoptera</taxon>
        <taxon>Endopterygota</taxon>
        <taxon>Lepidoptera</taxon>
        <taxon>Glossata</taxon>
        <taxon>Ditrysia</taxon>
        <taxon>Tineoidea</taxon>
        <taxon>Psychidae</taxon>
        <taxon>Oiketicinae</taxon>
        <taxon>Eumeta</taxon>
    </lineage>
</organism>
<name>A0A4C1T7I2_EUMVA</name>
<dbReference type="OrthoDB" id="7487383at2759"/>